<dbReference type="Proteomes" id="UP000020681">
    <property type="component" value="Unassembled WGS sequence"/>
</dbReference>
<name>A0ABN0QRR7_MYCUL</name>
<evidence type="ECO:0000313" key="1">
    <source>
        <dbReference type="EMBL" id="EUA87336.1"/>
    </source>
</evidence>
<comment type="caution">
    <text evidence="1">The sequence shown here is derived from an EMBL/GenBank/DDBJ whole genome shotgun (WGS) entry which is preliminary data.</text>
</comment>
<organism evidence="1 2">
    <name type="scientific">Mycobacterium ulcerans str. Harvey</name>
    <dbReference type="NCBI Taxonomy" id="1299332"/>
    <lineage>
        <taxon>Bacteria</taxon>
        <taxon>Bacillati</taxon>
        <taxon>Actinomycetota</taxon>
        <taxon>Actinomycetes</taxon>
        <taxon>Mycobacteriales</taxon>
        <taxon>Mycobacteriaceae</taxon>
        <taxon>Mycobacterium</taxon>
        <taxon>Mycobacterium ulcerans group</taxon>
    </lineage>
</organism>
<protein>
    <recommendedName>
        <fullName evidence="3">PE family protein</fullName>
    </recommendedName>
</protein>
<accession>A0ABN0QRR7</accession>
<evidence type="ECO:0008006" key="3">
    <source>
        <dbReference type="Google" id="ProtNLM"/>
    </source>
</evidence>
<proteinExistence type="predicted"/>
<reference evidence="1 2" key="1">
    <citation type="submission" date="2014-01" db="EMBL/GenBank/DDBJ databases">
        <authorList>
            <person name="Dobos K."/>
            <person name="Lenaerts A."/>
            <person name="Ordway D."/>
            <person name="DeGroote M.A."/>
            <person name="Parker T."/>
            <person name="Sizemore C."/>
            <person name="Tallon L.J."/>
            <person name="Sadzewicz L.K."/>
            <person name="Sengamalay N."/>
            <person name="Fraser C.M."/>
            <person name="Hine E."/>
            <person name="Shefchek K.A."/>
            <person name="Das S.P."/>
            <person name="Tettelin H."/>
        </authorList>
    </citation>
    <scope>NUCLEOTIDE SEQUENCE [LARGE SCALE GENOMIC DNA]</scope>
    <source>
        <strain evidence="1 2">Harvey</strain>
    </source>
</reference>
<keyword evidence="2" id="KW-1185">Reference proteome</keyword>
<sequence length="54" mass="5260">MRALTAGAGGYSAVEAANTSLQQAANLVTSPVQTLTGRPLFGNGADATTPAPTA</sequence>
<evidence type="ECO:0000313" key="2">
    <source>
        <dbReference type="Proteomes" id="UP000020681"/>
    </source>
</evidence>
<gene>
    <name evidence="1" type="ORF">I551_6094</name>
</gene>
<dbReference type="EMBL" id="JAOL01000162">
    <property type="protein sequence ID" value="EUA87336.1"/>
    <property type="molecule type" value="Genomic_DNA"/>
</dbReference>